<organism evidence="3 6">
    <name type="scientific">Didymodactylos carnosus</name>
    <dbReference type="NCBI Taxonomy" id="1234261"/>
    <lineage>
        <taxon>Eukaryota</taxon>
        <taxon>Metazoa</taxon>
        <taxon>Spiralia</taxon>
        <taxon>Gnathifera</taxon>
        <taxon>Rotifera</taxon>
        <taxon>Eurotatoria</taxon>
        <taxon>Bdelloidea</taxon>
        <taxon>Philodinida</taxon>
        <taxon>Philodinidae</taxon>
        <taxon>Didymodactylos</taxon>
    </lineage>
</organism>
<dbReference type="EMBL" id="CAJNOQ010023882">
    <property type="protein sequence ID" value="CAF1521091.1"/>
    <property type="molecule type" value="Genomic_DNA"/>
</dbReference>
<dbReference type="Gene3D" id="3.40.50.300">
    <property type="entry name" value="P-loop containing nucleotide triphosphate hydrolases"/>
    <property type="match status" value="1"/>
</dbReference>
<accession>A0A815UZY5</accession>
<dbReference type="GO" id="GO:0005524">
    <property type="term" value="F:ATP binding"/>
    <property type="evidence" value="ECO:0007669"/>
    <property type="project" value="InterPro"/>
</dbReference>
<dbReference type="InterPro" id="IPR039421">
    <property type="entry name" value="Type_1_exporter"/>
</dbReference>
<dbReference type="PANTHER" id="PTHR43394">
    <property type="entry name" value="ATP-DEPENDENT PERMEASE MDL1, MITOCHONDRIAL"/>
    <property type="match status" value="1"/>
</dbReference>
<comment type="caution">
    <text evidence="3">The sequence shown here is derived from an EMBL/GenBank/DDBJ whole genome shotgun (WGS) entry which is preliminary data.</text>
</comment>
<sequence>MDRIRNQHQITHNQAGLKKNSFSFCKSYDTNVGTKGIQLSGGQRQCIILARIFIRKPKILLLDECTSALDVENEKSVEQALMRAQENRTTIIIAHHQSEIIKQVDEICLLHHHGYLFKIAKYEQLMAKHGQYLDR</sequence>
<gene>
    <name evidence="3" type="ORF">GPM918_LOCUS37557</name>
    <name evidence="2" type="ORF">OVA965_LOCUS14076</name>
    <name evidence="5" type="ORF">SRO942_LOCUS38330</name>
    <name evidence="4" type="ORF">TMI583_LOCUS14079</name>
</gene>
<dbReference type="PANTHER" id="PTHR43394:SF1">
    <property type="entry name" value="ATP-BINDING CASSETTE SUB-FAMILY B MEMBER 10, MITOCHONDRIAL"/>
    <property type="match status" value="1"/>
</dbReference>
<dbReference type="AlphaFoldDB" id="A0A815UZY5"/>
<evidence type="ECO:0000313" key="6">
    <source>
        <dbReference type="Proteomes" id="UP000663829"/>
    </source>
</evidence>
<dbReference type="GO" id="GO:0016887">
    <property type="term" value="F:ATP hydrolysis activity"/>
    <property type="evidence" value="ECO:0007669"/>
    <property type="project" value="InterPro"/>
</dbReference>
<name>A0A815UZY5_9BILA</name>
<evidence type="ECO:0000259" key="1">
    <source>
        <dbReference type="Pfam" id="PF00005"/>
    </source>
</evidence>
<reference evidence="3" key="1">
    <citation type="submission" date="2021-02" db="EMBL/GenBank/DDBJ databases">
        <authorList>
            <person name="Nowell W R."/>
        </authorList>
    </citation>
    <scope>NUCLEOTIDE SEQUENCE</scope>
</reference>
<dbReference type="Proteomes" id="UP000682733">
    <property type="component" value="Unassembled WGS sequence"/>
</dbReference>
<dbReference type="EMBL" id="CAJNOK010006016">
    <property type="protein sequence ID" value="CAF0991062.1"/>
    <property type="molecule type" value="Genomic_DNA"/>
</dbReference>
<feature type="domain" description="ABC transporter" evidence="1">
    <location>
        <begin position="27"/>
        <end position="67"/>
    </location>
</feature>
<dbReference type="InterPro" id="IPR027417">
    <property type="entry name" value="P-loop_NTPase"/>
</dbReference>
<protein>
    <recommendedName>
        <fullName evidence="1">ABC transporter domain-containing protein</fullName>
    </recommendedName>
</protein>
<dbReference type="InterPro" id="IPR003439">
    <property type="entry name" value="ABC_transporter-like_ATP-bd"/>
</dbReference>
<dbReference type="Proteomes" id="UP000677228">
    <property type="component" value="Unassembled WGS sequence"/>
</dbReference>
<dbReference type="OrthoDB" id="6500128at2759"/>
<evidence type="ECO:0000313" key="4">
    <source>
        <dbReference type="EMBL" id="CAF3761145.1"/>
    </source>
</evidence>
<evidence type="ECO:0000313" key="3">
    <source>
        <dbReference type="EMBL" id="CAF1521091.1"/>
    </source>
</evidence>
<dbReference type="Proteomes" id="UP000663829">
    <property type="component" value="Unassembled WGS sequence"/>
</dbReference>
<evidence type="ECO:0000313" key="2">
    <source>
        <dbReference type="EMBL" id="CAF0991062.1"/>
    </source>
</evidence>
<dbReference type="Proteomes" id="UP000681722">
    <property type="component" value="Unassembled WGS sequence"/>
</dbReference>
<dbReference type="EMBL" id="CAJOBC010089438">
    <property type="protein sequence ID" value="CAF4380493.1"/>
    <property type="molecule type" value="Genomic_DNA"/>
</dbReference>
<proteinExistence type="predicted"/>
<dbReference type="EMBL" id="CAJOBA010006023">
    <property type="protein sequence ID" value="CAF3761145.1"/>
    <property type="molecule type" value="Genomic_DNA"/>
</dbReference>
<evidence type="ECO:0000313" key="5">
    <source>
        <dbReference type="EMBL" id="CAF4380493.1"/>
    </source>
</evidence>
<dbReference type="GO" id="GO:0015421">
    <property type="term" value="F:ABC-type oligopeptide transporter activity"/>
    <property type="evidence" value="ECO:0007669"/>
    <property type="project" value="TreeGrafter"/>
</dbReference>
<dbReference type="Pfam" id="PF00005">
    <property type="entry name" value="ABC_tran"/>
    <property type="match status" value="1"/>
</dbReference>
<dbReference type="SUPFAM" id="SSF52540">
    <property type="entry name" value="P-loop containing nucleoside triphosphate hydrolases"/>
    <property type="match status" value="1"/>
</dbReference>
<keyword evidence="6" id="KW-1185">Reference proteome</keyword>